<feature type="transmembrane region" description="Helical" evidence="1">
    <location>
        <begin position="131"/>
        <end position="158"/>
    </location>
</feature>
<feature type="transmembrane region" description="Helical" evidence="1">
    <location>
        <begin position="188"/>
        <end position="206"/>
    </location>
</feature>
<feature type="transmembrane region" description="Helical" evidence="1">
    <location>
        <begin position="52"/>
        <end position="70"/>
    </location>
</feature>
<evidence type="ECO:0000313" key="2">
    <source>
        <dbReference type="EMBL" id="RGA00496.1"/>
    </source>
</evidence>
<dbReference type="EMBL" id="QFZU02000264">
    <property type="protein sequence ID" value="RGA00496.1"/>
    <property type="molecule type" value="Genomic_DNA"/>
</dbReference>
<dbReference type="PANTHER" id="PTHR39419">
    <property type="entry name" value="SLL0814 PROTEIN"/>
    <property type="match status" value="1"/>
</dbReference>
<protein>
    <submittedName>
        <fullName evidence="2">Carotenoid biosynthesis protein</fullName>
    </submittedName>
</protein>
<keyword evidence="1" id="KW-0472">Membrane</keyword>
<name>A0ABX9L9Z4_9ACTN</name>
<proteinExistence type="predicted"/>
<gene>
    <name evidence="2" type="ORF">DI270_034535</name>
</gene>
<keyword evidence="1" id="KW-1133">Transmembrane helix</keyword>
<organism evidence="2 3">
    <name type="scientific">Microbispora triticiradicis</name>
    <dbReference type="NCBI Taxonomy" id="2200763"/>
    <lineage>
        <taxon>Bacteria</taxon>
        <taxon>Bacillati</taxon>
        <taxon>Actinomycetota</taxon>
        <taxon>Actinomycetes</taxon>
        <taxon>Streptosporangiales</taxon>
        <taxon>Streptosporangiaceae</taxon>
        <taxon>Microbispora</taxon>
    </lineage>
</organism>
<evidence type="ECO:0000256" key="1">
    <source>
        <dbReference type="SAM" id="Phobius"/>
    </source>
</evidence>
<comment type="caution">
    <text evidence="2">The sequence shown here is derived from an EMBL/GenBank/DDBJ whole genome shotgun (WGS) entry which is preliminary data.</text>
</comment>
<keyword evidence="3" id="KW-1185">Reference proteome</keyword>
<sequence length="277" mass="28269">MLGVVLLGVMVAAQIATGLRPDDLRLTTVVVVLVAASALAFASAATSPRRAAGAFGAAVAAGYAAEWIGTRTGLPFGDYHYTDVLWPRPGGVPLIVALAWGGMGLAAHAVATRAVATRAVPGGTAPGGTALGVTVFGVTVPYGAVARVCAGAVALTAWDLFLDPQMLRLGLWVWAEPGPYRGVPLGNFAGWLLVSLLVMTLIERIAHHPAPAAAPRRGALGGQAGATGLVTLYTVMAVMETIGFSVVFRPPDPLVAAAGGVTMGTCALLAWRGTWRR</sequence>
<feature type="transmembrane region" description="Helical" evidence="1">
    <location>
        <begin position="254"/>
        <end position="271"/>
    </location>
</feature>
<feature type="transmembrane region" description="Helical" evidence="1">
    <location>
        <begin position="226"/>
        <end position="248"/>
    </location>
</feature>
<accession>A0ABX9L9Z4</accession>
<dbReference type="PANTHER" id="PTHR39419:SF1">
    <property type="entry name" value="SLL0814 PROTEIN"/>
    <property type="match status" value="1"/>
</dbReference>
<feature type="transmembrane region" description="Helical" evidence="1">
    <location>
        <begin position="28"/>
        <end position="45"/>
    </location>
</feature>
<dbReference type="InterPro" id="IPR007354">
    <property type="entry name" value="CruF-like"/>
</dbReference>
<keyword evidence="1" id="KW-0812">Transmembrane</keyword>
<reference evidence="2 3" key="1">
    <citation type="submission" date="2018-08" db="EMBL/GenBank/DDBJ databases">
        <title>Microbispora. triticiradicis sp. nov., a novel actinomycete isolated from the root of wheat (Triticum aestivum L.)).</title>
        <authorList>
            <person name="Han C."/>
        </authorList>
    </citation>
    <scope>NUCLEOTIDE SEQUENCE [LARGE SCALE GENOMIC DNA]</scope>
    <source>
        <strain evidence="2 3">NEAU-HRDPA2-9</strain>
    </source>
</reference>
<dbReference type="Pfam" id="PF04240">
    <property type="entry name" value="Caroten_synth"/>
    <property type="match status" value="1"/>
</dbReference>
<evidence type="ECO:0000313" key="3">
    <source>
        <dbReference type="Proteomes" id="UP000262538"/>
    </source>
</evidence>
<dbReference type="Proteomes" id="UP000262538">
    <property type="component" value="Unassembled WGS sequence"/>
</dbReference>
<feature type="transmembrane region" description="Helical" evidence="1">
    <location>
        <begin position="90"/>
        <end position="111"/>
    </location>
</feature>